<keyword evidence="1" id="KW-1133">Transmembrane helix</keyword>
<keyword evidence="1" id="KW-0472">Membrane</keyword>
<feature type="transmembrane region" description="Helical" evidence="1">
    <location>
        <begin position="72"/>
        <end position="90"/>
    </location>
</feature>
<dbReference type="RefSeq" id="WP_148454382.1">
    <property type="nucleotide sequence ID" value="NZ_VSFC01000030.1"/>
</dbReference>
<dbReference type="InterPro" id="IPR021315">
    <property type="entry name" value="Gap/Sap"/>
</dbReference>
<feature type="transmembrane region" description="Helical" evidence="1">
    <location>
        <begin position="6"/>
        <end position="26"/>
    </location>
</feature>
<evidence type="ECO:0000256" key="1">
    <source>
        <dbReference type="SAM" id="Phobius"/>
    </source>
</evidence>
<organism evidence="2 3">
    <name type="scientific">Formosa maritima</name>
    <dbReference type="NCBI Taxonomy" id="2592046"/>
    <lineage>
        <taxon>Bacteria</taxon>
        <taxon>Pseudomonadati</taxon>
        <taxon>Bacteroidota</taxon>
        <taxon>Flavobacteriia</taxon>
        <taxon>Flavobacteriales</taxon>
        <taxon>Flavobacteriaceae</taxon>
        <taxon>Formosa</taxon>
    </lineage>
</organism>
<feature type="transmembrane region" description="Helical" evidence="1">
    <location>
        <begin position="148"/>
        <end position="167"/>
    </location>
</feature>
<evidence type="ECO:0008006" key="4">
    <source>
        <dbReference type="Google" id="ProtNLM"/>
    </source>
</evidence>
<name>A0A5D0GD61_9FLAO</name>
<dbReference type="Proteomes" id="UP000324550">
    <property type="component" value="Unassembled WGS sequence"/>
</dbReference>
<evidence type="ECO:0000313" key="2">
    <source>
        <dbReference type="EMBL" id="TYA56691.1"/>
    </source>
</evidence>
<dbReference type="OrthoDB" id="3684935at2"/>
<feature type="transmembrane region" description="Helical" evidence="1">
    <location>
        <begin position="38"/>
        <end position="60"/>
    </location>
</feature>
<feature type="transmembrane region" description="Helical" evidence="1">
    <location>
        <begin position="188"/>
        <end position="204"/>
    </location>
</feature>
<dbReference type="EMBL" id="VSFC01000030">
    <property type="protein sequence ID" value="TYA56691.1"/>
    <property type="molecule type" value="Genomic_DNA"/>
</dbReference>
<keyword evidence="1" id="KW-0812">Transmembrane</keyword>
<comment type="caution">
    <text evidence="2">The sequence shown here is derived from an EMBL/GenBank/DDBJ whole genome shotgun (WGS) entry which is preliminary data.</text>
</comment>
<proteinExistence type="predicted"/>
<protein>
    <recommendedName>
        <fullName evidence="4">GAP family protein</fullName>
    </recommendedName>
</protein>
<dbReference type="Pfam" id="PF11139">
    <property type="entry name" value="SfLAP"/>
    <property type="match status" value="1"/>
</dbReference>
<sequence>MSESTYIPLALTVMLGPQILVPMLLITRKDPIKSSLAYILSVTATIVLTTYIYYFVIYTTHFHELSSHGEPIIKYVLACILFFVLIKTVVKRKKITHPPKWMKNVTDASLKKIALIGFMLIAFMPGDIAMEFTVGSLLNTNSHTLVQAIPFFCMVSFIASIPLLIYLSFGKKGNQLMTQLNSWLNTHGYVINIITLSIFIYLILF</sequence>
<accession>A0A5D0GD61</accession>
<gene>
    <name evidence="2" type="ORF">FVF61_06030</name>
</gene>
<evidence type="ECO:0000313" key="3">
    <source>
        <dbReference type="Proteomes" id="UP000324550"/>
    </source>
</evidence>
<feature type="transmembrane region" description="Helical" evidence="1">
    <location>
        <begin position="110"/>
        <end position="128"/>
    </location>
</feature>
<dbReference type="AlphaFoldDB" id="A0A5D0GD61"/>
<keyword evidence="3" id="KW-1185">Reference proteome</keyword>
<reference evidence="2 3" key="1">
    <citation type="submission" date="2019-08" db="EMBL/GenBank/DDBJ databases">
        <title>Formosa sediminis sp. nov., isolated from marine sediment.</title>
        <authorList>
            <person name="Cao W.R."/>
        </authorList>
    </citation>
    <scope>NUCLEOTIDE SEQUENCE [LARGE SCALE GENOMIC DNA]</scope>
    <source>
        <strain evidence="2 3">1494</strain>
    </source>
</reference>